<dbReference type="CDD" id="cd11642">
    <property type="entry name" value="SUMT"/>
    <property type="match status" value="1"/>
</dbReference>
<dbReference type="GO" id="GO:0051266">
    <property type="term" value="F:sirohydrochlorin ferrochelatase activity"/>
    <property type="evidence" value="ECO:0007669"/>
    <property type="project" value="UniProtKB-EC"/>
</dbReference>
<reference evidence="13 14" key="1">
    <citation type="submission" date="2021-06" db="EMBL/GenBank/DDBJ databases">
        <authorList>
            <person name="Lee D.H."/>
        </authorList>
    </citation>
    <scope>NUCLEOTIDE SEQUENCE [LARGE SCALE GENOMIC DNA]</scope>
    <source>
        <strain evidence="13 14">MMS21-HV4-11</strain>
    </source>
</reference>
<evidence type="ECO:0000259" key="10">
    <source>
        <dbReference type="Pfam" id="PF00590"/>
    </source>
</evidence>
<dbReference type="NCBIfam" id="NF007922">
    <property type="entry name" value="PRK10637.1"/>
    <property type="match status" value="1"/>
</dbReference>
<keyword evidence="5 13" id="KW-0456">Lyase</keyword>
<dbReference type="Pfam" id="PF00590">
    <property type="entry name" value="TP_methylase"/>
    <property type="match status" value="1"/>
</dbReference>
<protein>
    <submittedName>
        <fullName evidence="13">Siroheme synthase CysG</fullName>
        <ecNumber evidence="13">1.3.1.76</ecNumber>
        <ecNumber evidence="13">2.1.1.107</ecNumber>
        <ecNumber evidence="13">4.99.1.4</ecNumber>
    </submittedName>
</protein>
<gene>
    <name evidence="13" type="primary">cysG</name>
    <name evidence="13" type="ORF">KQ910_22825</name>
</gene>
<dbReference type="InterPro" id="IPR000878">
    <property type="entry name" value="4pyrrol_Mease"/>
</dbReference>
<keyword evidence="4" id="KW-0520">NAD</keyword>
<keyword evidence="7" id="KW-0511">Multifunctional enzyme</keyword>
<evidence type="ECO:0000256" key="8">
    <source>
        <dbReference type="ARBA" id="ARBA00025705"/>
    </source>
</evidence>
<evidence type="ECO:0000256" key="4">
    <source>
        <dbReference type="ARBA" id="ARBA00023027"/>
    </source>
</evidence>
<keyword evidence="14" id="KW-1185">Reference proteome</keyword>
<dbReference type="GO" id="GO:0004851">
    <property type="term" value="F:uroporphyrin-III C-methyltransferase activity"/>
    <property type="evidence" value="ECO:0007669"/>
    <property type="project" value="UniProtKB-EC"/>
</dbReference>
<dbReference type="NCBIfam" id="TIGR01469">
    <property type="entry name" value="cobA_cysG_Cterm"/>
    <property type="match status" value="1"/>
</dbReference>
<dbReference type="RefSeq" id="WP_216965566.1">
    <property type="nucleotide sequence ID" value="NZ_JAHOPB010000002.1"/>
</dbReference>
<feature type="domain" description="Tetrapyrrole methylase" evidence="10">
    <location>
        <begin position="202"/>
        <end position="411"/>
    </location>
</feature>
<keyword evidence="9 13" id="KW-0489">Methyltransferase</keyword>
<dbReference type="InterPro" id="IPR019478">
    <property type="entry name" value="Sirohaem_synthase_dimer_dom"/>
</dbReference>
<evidence type="ECO:0000313" key="13">
    <source>
        <dbReference type="EMBL" id="MBU8876626.1"/>
    </source>
</evidence>
<accession>A0ABS6IPT6</accession>
<dbReference type="Pfam" id="PF14824">
    <property type="entry name" value="Sirohm_synth_M"/>
    <property type="match status" value="1"/>
</dbReference>
<comment type="caution">
    <text evidence="13">The sequence shown here is derived from an EMBL/GenBank/DDBJ whole genome shotgun (WGS) entry which is preliminary data.</text>
</comment>
<feature type="domain" description="Sirohaem synthase dimerisation" evidence="11">
    <location>
        <begin position="131"/>
        <end position="183"/>
    </location>
</feature>
<dbReference type="InterPro" id="IPR050161">
    <property type="entry name" value="Siro_Cobalamin_biosynth"/>
</dbReference>
<keyword evidence="6" id="KW-0627">Porphyrin biosynthesis</keyword>
<dbReference type="PROSITE" id="PS00839">
    <property type="entry name" value="SUMT_1"/>
    <property type="match status" value="1"/>
</dbReference>
<dbReference type="InterPro" id="IPR006367">
    <property type="entry name" value="Sirohaem_synthase_N"/>
</dbReference>
<proteinExistence type="inferred from homology"/>
<evidence type="ECO:0000259" key="11">
    <source>
        <dbReference type="Pfam" id="PF10414"/>
    </source>
</evidence>
<dbReference type="PANTHER" id="PTHR45790">
    <property type="entry name" value="SIROHEME SYNTHASE-RELATED"/>
    <property type="match status" value="1"/>
</dbReference>
<keyword evidence="2" id="KW-0169">Cobalamin biosynthesis</keyword>
<evidence type="ECO:0000259" key="12">
    <source>
        <dbReference type="Pfam" id="PF14824"/>
    </source>
</evidence>
<dbReference type="InterPro" id="IPR012409">
    <property type="entry name" value="Sirohaem_synth"/>
</dbReference>
<feature type="domain" description="Siroheme synthase central" evidence="12">
    <location>
        <begin position="105"/>
        <end position="126"/>
    </location>
</feature>
<dbReference type="GO" id="GO:0043115">
    <property type="term" value="F:precorrin-2 dehydrogenase activity"/>
    <property type="evidence" value="ECO:0007669"/>
    <property type="project" value="UniProtKB-EC"/>
</dbReference>
<dbReference type="EC" id="2.1.1.107" evidence="13"/>
<dbReference type="PANTHER" id="PTHR45790:SF3">
    <property type="entry name" value="S-ADENOSYL-L-METHIONINE-DEPENDENT UROPORPHYRINOGEN III METHYLTRANSFERASE, CHLOROPLASTIC"/>
    <property type="match status" value="1"/>
</dbReference>
<evidence type="ECO:0000313" key="14">
    <source>
        <dbReference type="Proteomes" id="UP000727907"/>
    </source>
</evidence>
<evidence type="ECO:0000256" key="7">
    <source>
        <dbReference type="ARBA" id="ARBA00023268"/>
    </source>
</evidence>
<dbReference type="Pfam" id="PF13241">
    <property type="entry name" value="NAD_binding_7"/>
    <property type="match status" value="1"/>
</dbReference>
<comment type="similarity">
    <text evidence="1 9">Belongs to the precorrin methyltransferase family.</text>
</comment>
<keyword evidence="9 13" id="KW-0808">Transferase</keyword>
<dbReference type="PIRSF" id="PIRSF036426">
    <property type="entry name" value="Sirohaem_synth"/>
    <property type="match status" value="1"/>
</dbReference>
<sequence length="447" mass="46229">MKHLPLFFDLAGRKVVVIGEGPKADLRVKLARSAGADVQHLDTHSITAKDFHGAVAAFVATADEAKDIMVQRLAKSAGVPVNVADRPTLCDFIMPAIVDRDGVVVAISTSGASPTLASVLRGRIEAVLPERIGTLASLAVTFREQVNALIADPARRRAFLRRLVEGPAARLALAGDEAGARRVALGELDAARRQTGSAGIAHIVGAGPGDPDLLTLKAAQLLQEADAVLHDDLVSPAVLNRARRDAEIVSVGKRMGRPSWAQADIDAELVRRVRAGQTVVRLKAGDPFVFGRGGEEVDALRAAGIAYTIVPGITAALGCAASAGIPLTHRHHASALTFVSGHSAVGSKPVAWPALAAEGHTLAIYMGATEAPAVRDRLLEAGADPATPVAVIENGTRADQFVSTGRLADLARLAAVHVQGGGPSLIIVGDVAAYAVAVETPPLAKVS</sequence>
<dbReference type="NCBIfam" id="TIGR01470">
    <property type="entry name" value="cysG_Nterm"/>
    <property type="match status" value="1"/>
</dbReference>
<name>A0ABS6IPT6_9HYPH</name>
<evidence type="ECO:0000256" key="9">
    <source>
        <dbReference type="RuleBase" id="RU003960"/>
    </source>
</evidence>
<dbReference type="InterPro" id="IPR003043">
    <property type="entry name" value="Uropor_MeTrfase_CS"/>
</dbReference>
<evidence type="ECO:0000256" key="6">
    <source>
        <dbReference type="ARBA" id="ARBA00023244"/>
    </source>
</evidence>
<evidence type="ECO:0000256" key="1">
    <source>
        <dbReference type="ARBA" id="ARBA00005879"/>
    </source>
</evidence>
<evidence type="ECO:0000256" key="2">
    <source>
        <dbReference type="ARBA" id="ARBA00022573"/>
    </source>
</evidence>
<evidence type="ECO:0000256" key="5">
    <source>
        <dbReference type="ARBA" id="ARBA00023239"/>
    </source>
</evidence>
<keyword evidence="3 13" id="KW-0560">Oxidoreductase</keyword>
<dbReference type="EC" id="4.99.1.4" evidence="13"/>
<dbReference type="PROSITE" id="PS00840">
    <property type="entry name" value="SUMT_2"/>
    <property type="match status" value="1"/>
</dbReference>
<evidence type="ECO:0000256" key="3">
    <source>
        <dbReference type="ARBA" id="ARBA00023002"/>
    </source>
</evidence>
<dbReference type="InterPro" id="IPR028281">
    <property type="entry name" value="Sirohaem_synthase_central"/>
</dbReference>
<dbReference type="Pfam" id="PF10414">
    <property type="entry name" value="CysG_dimeriser"/>
    <property type="match status" value="1"/>
</dbReference>
<dbReference type="GO" id="GO:0032259">
    <property type="term" value="P:methylation"/>
    <property type="evidence" value="ECO:0007669"/>
    <property type="project" value="UniProtKB-KW"/>
</dbReference>
<dbReference type="Proteomes" id="UP000727907">
    <property type="component" value="Unassembled WGS sequence"/>
</dbReference>
<comment type="pathway">
    <text evidence="8">Porphyrin-containing compound metabolism; siroheme biosynthesis; precorrin-2 from uroporphyrinogen III: step 1/1.</text>
</comment>
<dbReference type="EC" id="1.3.1.76" evidence="13"/>
<dbReference type="InterPro" id="IPR006366">
    <property type="entry name" value="CobA/CysG_C"/>
</dbReference>
<dbReference type="EMBL" id="JAHOPB010000002">
    <property type="protein sequence ID" value="MBU8876626.1"/>
    <property type="molecule type" value="Genomic_DNA"/>
</dbReference>
<dbReference type="NCBIfam" id="NF004790">
    <property type="entry name" value="PRK06136.1"/>
    <property type="match status" value="1"/>
</dbReference>
<organism evidence="13 14">
    <name type="scientific">Reyranella humidisoli</name>
    <dbReference type="NCBI Taxonomy" id="2849149"/>
    <lineage>
        <taxon>Bacteria</taxon>
        <taxon>Pseudomonadati</taxon>
        <taxon>Pseudomonadota</taxon>
        <taxon>Alphaproteobacteria</taxon>
        <taxon>Hyphomicrobiales</taxon>
        <taxon>Reyranellaceae</taxon>
        <taxon>Reyranella</taxon>
    </lineage>
</organism>